<evidence type="ECO:0008006" key="4">
    <source>
        <dbReference type="Google" id="ProtNLM"/>
    </source>
</evidence>
<evidence type="ECO:0000313" key="2">
    <source>
        <dbReference type="EMBL" id="MBP2292126.1"/>
    </source>
</evidence>
<feature type="compositionally biased region" description="Basic and acidic residues" evidence="1">
    <location>
        <begin position="133"/>
        <end position="151"/>
    </location>
</feature>
<dbReference type="EMBL" id="JAGINP010000005">
    <property type="protein sequence ID" value="MBP2292126.1"/>
    <property type="molecule type" value="Genomic_DNA"/>
</dbReference>
<feature type="region of interest" description="Disordered" evidence="1">
    <location>
        <begin position="124"/>
        <end position="194"/>
    </location>
</feature>
<sequence length="194" mass="21529">MPREQLRYDRMVEAALRGVVRDALRQVTDRGLPGNHHFYLTFRTAFPGVDIPEYLAAQYPNEMTIVIQYQYYGLEALDDHFEVTLSFNNVHERLVIPYAAITTFADPSVNFALQFQPAAPAESAEVAALPTREAPERKDGLRKDGPARDGAKPTIAKLAKTDTAKAEADKTDGAAPAEEPKRGEVVALDAFRKK</sequence>
<proteinExistence type="predicted"/>
<gene>
    <name evidence="2" type="ORF">J2851_001887</name>
</gene>
<dbReference type="SUPFAM" id="SSF101738">
    <property type="entry name" value="SspB-like"/>
    <property type="match status" value="1"/>
</dbReference>
<dbReference type="InterPro" id="IPR007481">
    <property type="entry name" value="SspB"/>
</dbReference>
<evidence type="ECO:0000256" key="1">
    <source>
        <dbReference type="SAM" id="MobiDB-lite"/>
    </source>
</evidence>
<comment type="caution">
    <text evidence="2">The sequence shown here is derived from an EMBL/GenBank/DDBJ whole genome shotgun (WGS) entry which is preliminary data.</text>
</comment>
<dbReference type="Proteomes" id="UP000781958">
    <property type="component" value="Unassembled WGS sequence"/>
</dbReference>
<keyword evidence="3" id="KW-1185">Reference proteome</keyword>
<dbReference type="RefSeq" id="WP_209765943.1">
    <property type="nucleotide sequence ID" value="NZ_JAGINP010000005.1"/>
</dbReference>
<organism evidence="2 3">
    <name type="scientific">Azospirillum rugosum</name>
    <dbReference type="NCBI Taxonomy" id="416170"/>
    <lineage>
        <taxon>Bacteria</taxon>
        <taxon>Pseudomonadati</taxon>
        <taxon>Pseudomonadota</taxon>
        <taxon>Alphaproteobacteria</taxon>
        <taxon>Rhodospirillales</taxon>
        <taxon>Azospirillaceae</taxon>
        <taxon>Azospirillum</taxon>
    </lineage>
</organism>
<feature type="compositionally biased region" description="Basic and acidic residues" evidence="1">
    <location>
        <begin position="159"/>
        <end position="184"/>
    </location>
</feature>
<accession>A0ABS4SHS5</accession>
<dbReference type="Pfam" id="PF04386">
    <property type="entry name" value="SspB"/>
    <property type="match status" value="1"/>
</dbReference>
<name>A0ABS4SHS5_9PROT</name>
<protein>
    <recommendedName>
        <fullName evidence="4">Stringent starvation protein B</fullName>
    </recommendedName>
</protein>
<reference evidence="2 3" key="1">
    <citation type="submission" date="2021-03" db="EMBL/GenBank/DDBJ databases">
        <title>Genomic Encyclopedia of Type Strains, Phase III (KMG-III): the genomes of soil and plant-associated and newly described type strains.</title>
        <authorList>
            <person name="Whitman W."/>
        </authorList>
    </citation>
    <scope>NUCLEOTIDE SEQUENCE [LARGE SCALE GENOMIC DNA]</scope>
    <source>
        <strain evidence="2 3">IMMIB AFH-6</strain>
    </source>
</reference>
<evidence type="ECO:0000313" key="3">
    <source>
        <dbReference type="Proteomes" id="UP000781958"/>
    </source>
</evidence>
<dbReference type="InterPro" id="IPR036760">
    <property type="entry name" value="SspB-like_sf"/>
</dbReference>
<dbReference type="Gene3D" id="2.30.30.220">
    <property type="entry name" value="SspB-like"/>
    <property type="match status" value="1"/>
</dbReference>